<sequence>MKLQTMCMECMKELGHPSFEPIIADYFDQAISYITCGRGHRSAILIQSFKFEILLESAVEALIHGYTLEAASSLSAAYERTFEFAISVFAQKYSIEQQVFDLTFKQMLKQSERQIGAFLFLYAAAFGSAYKLSDEIPRLRNKVIHQGYIPPPDEVLKFGNKIYKEIGDITTRLREAFPKEISDAQFAIMAERMRSIPDGVPHATTTTNLTFCLSGKSPEPSFEQAISAYTIGKEILSSAAVPMQALFEEVQKFSPMQKR</sequence>
<evidence type="ECO:0000313" key="1">
    <source>
        <dbReference type="EMBL" id="POQ03659.1"/>
    </source>
</evidence>
<accession>A0AAE5S831</accession>
<gene>
    <name evidence="1" type="ORF">CXB42_13350</name>
</gene>
<reference evidence="1 2" key="1">
    <citation type="submission" date="2017-03" db="EMBL/GenBank/DDBJ databases">
        <authorList>
            <person name="Hulin M.T."/>
        </authorList>
    </citation>
    <scope>NUCLEOTIDE SEQUENCE [LARGE SCALE GENOMIC DNA]</scope>
    <source>
        <strain evidence="1 2">5264</strain>
    </source>
</reference>
<dbReference type="AlphaFoldDB" id="A0AAE5S831"/>
<protein>
    <submittedName>
        <fullName evidence="1">Uncharacterized protein</fullName>
    </submittedName>
</protein>
<dbReference type="EMBL" id="NBAQ01000006">
    <property type="protein sequence ID" value="POQ03659.1"/>
    <property type="molecule type" value="Genomic_DNA"/>
</dbReference>
<dbReference type="Proteomes" id="UP000237295">
    <property type="component" value="Unassembled WGS sequence"/>
</dbReference>
<name>A0AAE5S831_PSESY</name>
<evidence type="ECO:0000313" key="2">
    <source>
        <dbReference type="Proteomes" id="UP000237295"/>
    </source>
</evidence>
<proteinExistence type="predicted"/>
<organism evidence="1 2">
    <name type="scientific">Pseudomonas syringae pv. syringae</name>
    <dbReference type="NCBI Taxonomy" id="321"/>
    <lineage>
        <taxon>Bacteria</taxon>
        <taxon>Pseudomonadati</taxon>
        <taxon>Pseudomonadota</taxon>
        <taxon>Gammaproteobacteria</taxon>
        <taxon>Pseudomonadales</taxon>
        <taxon>Pseudomonadaceae</taxon>
        <taxon>Pseudomonas</taxon>
        <taxon>Pseudomonas syringae</taxon>
    </lineage>
</organism>
<comment type="caution">
    <text evidence="1">The sequence shown here is derived from an EMBL/GenBank/DDBJ whole genome shotgun (WGS) entry which is preliminary data.</text>
</comment>